<proteinExistence type="inferred from homology"/>
<dbReference type="PANTHER" id="PTHR30624">
    <property type="entry name" value="UNCHARACTERIZED PROTEIN TLDD AND PMBA"/>
    <property type="match status" value="1"/>
</dbReference>
<dbReference type="SUPFAM" id="SSF111283">
    <property type="entry name" value="Putative modulator of DNA gyrase, PmbA/TldD"/>
    <property type="match status" value="1"/>
</dbReference>
<accession>A5ZTE3</accession>
<dbReference type="Proteomes" id="UP000006002">
    <property type="component" value="Unassembled WGS sequence"/>
</dbReference>
<evidence type="ECO:0000256" key="1">
    <source>
        <dbReference type="ARBA" id="ARBA00005836"/>
    </source>
</evidence>
<dbReference type="GO" id="GO:0005829">
    <property type="term" value="C:cytosol"/>
    <property type="evidence" value="ECO:0007669"/>
    <property type="project" value="TreeGrafter"/>
</dbReference>
<comment type="similarity">
    <text evidence="1">Belongs to the peptidase U62 family.</text>
</comment>
<dbReference type="GO" id="GO:0008237">
    <property type="term" value="F:metallopeptidase activity"/>
    <property type="evidence" value="ECO:0007669"/>
    <property type="project" value="InterPro"/>
</dbReference>
<dbReference type="EMBL" id="AAVO02000009">
    <property type="protein sequence ID" value="EDM87098.1"/>
    <property type="molecule type" value="Genomic_DNA"/>
</dbReference>
<dbReference type="PANTHER" id="PTHR30624:SF4">
    <property type="entry name" value="METALLOPROTEASE TLDD"/>
    <property type="match status" value="1"/>
</dbReference>
<dbReference type="InterPro" id="IPR045569">
    <property type="entry name" value="Metalloprtase-TldD/E_C"/>
</dbReference>
<dbReference type="eggNOG" id="COG0312">
    <property type="taxonomic scope" value="Bacteria"/>
</dbReference>
<evidence type="ECO:0000259" key="2">
    <source>
        <dbReference type="Pfam" id="PF19289"/>
    </source>
</evidence>
<dbReference type="InterPro" id="IPR036059">
    <property type="entry name" value="TldD/PmbA_sf"/>
</dbReference>
<dbReference type="Pfam" id="PF19289">
    <property type="entry name" value="PmbA_TldD_3rd"/>
    <property type="match status" value="1"/>
</dbReference>
<dbReference type="HOGENOM" id="CLU_677343_0_0_9"/>
<sequence length="406" mass="46123">MKLRKVWMKIEKNSTEIIQEYMVYYLNGERFASSTMQGGKRAYTIENYDRRLYVENSKDIFSKEKENILDKLDIGTLMYENLVHSLKVVGTVKRVLISMILQKHKYVFEKEKTDMINNVFAEVNVTYMLDERIIPVVRRRKVINGNICSALQEIVKSIVEKYKNITKLKIRNLQTAKYNVILCPGQGGVLIHEGIGHNLEGDIYFKKESLLNNMLKKKIFNKQINISDSCNEIDYIYYNLSSDGSVTQNVDLVKNGVINGLLSDMYISSCYGVEDTGNGRCATFENMALPRMRNTYLHNGEKTANEIIDNMREGIIALELGGGSVDIVSGHFVFNIALGGYVRNGEIVSILPPCLLEGNVLKTLNSISEIGNDLEFKFAKCVKDGQELDVSYGCPTIKLESQQIFF</sequence>
<evidence type="ECO:0000313" key="3">
    <source>
        <dbReference type="EMBL" id="EDM87098.1"/>
    </source>
</evidence>
<feature type="domain" description="Metalloprotease TldD/E C-terminal" evidence="2">
    <location>
        <begin position="175"/>
        <end position="403"/>
    </location>
</feature>
<dbReference type="AlphaFoldDB" id="A5ZTE3"/>
<dbReference type="GO" id="GO:0006508">
    <property type="term" value="P:proteolysis"/>
    <property type="evidence" value="ECO:0007669"/>
    <property type="project" value="InterPro"/>
</dbReference>
<gene>
    <name evidence="3" type="ORF">RUMOBE_02272</name>
</gene>
<comment type="caution">
    <text evidence="3">The sequence shown here is derived from an EMBL/GenBank/DDBJ whole genome shotgun (WGS) entry which is preliminary data.</text>
</comment>
<protein>
    <submittedName>
        <fullName evidence="3">TldD family protein</fullName>
    </submittedName>
</protein>
<dbReference type="InterPro" id="IPR051463">
    <property type="entry name" value="Peptidase_U62_metallo"/>
</dbReference>
<reference evidence="3 4" key="2">
    <citation type="submission" date="2007-04" db="EMBL/GenBank/DDBJ databases">
        <title>Draft genome sequence of Ruminococcus obeum (ATCC 29174).</title>
        <authorList>
            <person name="Sudarsanam P."/>
            <person name="Ley R."/>
            <person name="Guruge J."/>
            <person name="Turnbaugh P.J."/>
            <person name="Mahowald M."/>
            <person name="Liep D."/>
            <person name="Gordon J."/>
        </authorList>
    </citation>
    <scope>NUCLEOTIDE SEQUENCE [LARGE SCALE GENOMIC DNA]</scope>
    <source>
        <strain evidence="3 4">ATCC 29174</strain>
    </source>
</reference>
<evidence type="ECO:0000313" key="4">
    <source>
        <dbReference type="Proteomes" id="UP000006002"/>
    </source>
</evidence>
<name>A5ZTE3_9FIRM</name>
<reference evidence="3 4" key="1">
    <citation type="submission" date="2007-03" db="EMBL/GenBank/DDBJ databases">
        <authorList>
            <person name="Fulton L."/>
            <person name="Clifton S."/>
            <person name="Fulton B."/>
            <person name="Xu J."/>
            <person name="Minx P."/>
            <person name="Pepin K.H."/>
            <person name="Johnson M."/>
            <person name="Thiruvilangam P."/>
            <person name="Bhonagiri V."/>
            <person name="Nash W.E."/>
            <person name="Mardis E.R."/>
            <person name="Wilson R.K."/>
        </authorList>
    </citation>
    <scope>NUCLEOTIDE SEQUENCE [LARGE SCALE GENOMIC DNA]</scope>
    <source>
        <strain evidence="3 4">ATCC 29174</strain>
    </source>
</reference>
<organism evidence="3 4">
    <name type="scientific">Blautia obeum ATCC 29174</name>
    <dbReference type="NCBI Taxonomy" id="411459"/>
    <lineage>
        <taxon>Bacteria</taxon>
        <taxon>Bacillati</taxon>
        <taxon>Bacillota</taxon>
        <taxon>Clostridia</taxon>
        <taxon>Lachnospirales</taxon>
        <taxon>Lachnospiraceae</taxon>
        <taxon>Blautia</taxon>
    </lineage>
</organism>